<gene>
    <name evidence="1" type="ORF">BHD05_04205</name>
</gene>
<evidence type="ECO:0000313" key="2">
    <source>
        <dbReference type="Proteomes" id="UP000464507"/>
    </source>
</evidence>
<organism evidence="1 2">
    <name type="scientific">Marisediminicola antarctica</name>
    <dbReference type="NCBI Taxonomy" id="674079"/>
    <lineage>
        <taxon>Bacteria</taxon>
        <taxon>Bacillati</taxon>
        <taxon>Actinomycetota</taxon>
        <taxon>Actinomycetes</taxon>
        <taxon>Micrococcales</taxon>
        <taxon>Microbacteriaceae</taxon>
        <taxon>Marisediminicola</taxon>
    </lineage>
</organism>
<accession>A0A7L5AEW0</accession>
<dbReference type="AlphaFoldDB" id="A0A7L5AEW0"/>
<evidence type="ECO:0000313" key="1">
    <source>
        <dbReference type="EMBL" id="QHO68963.1"/>
    </source>
</evidence>
<proteinExistence type="predicted"/>
<dbReference type="KEGG" id="mant:BHD05_04205"/>
<dbReference type="EMBL" id="CP017146">
    <property type="protein sequence ID" value="QHO68963.1"/>
    <property type="molecule type" value="Genomic_DNA"/>
</dbReference>
<reference evidence="1 2" key="1">
    <citation type="submission" date="2016-09" db="EMBL/GenBank/DDBJ databases">
        <title>Complete genome sequence of microbes from the polar regions.</title>
        <authorList>
            <person name="Liao L."/>
            <person name="Chen B."/>
        </authorList>
    </citation>
    <scope>NUCLEOTIDE SEQUENCE [LARGE SCALE GENOMIC DNA]</scope>
    <source>
        <strain evidence="1 2">ZS314</strain>
    </source>
</reference>
<keyword evidence="2" id="KW-1185">Reference proteome</keyword>
<protein>
    <submittedName>
        <fullName evidence="1">Uncharacterized protein</fullName>
    </submittedName>
</protein>
<name>A0A7L5AEW0_9MICO</name>
<sequence>MNVTDDRLRLPTSRLTVVLNLGAKTASRLPLPPALQHPELDAEWDEETNSTAIYVEYDRGQLHLDATDDGVEYHFHNMRGETSDRSPFAKADTPALLAWARAFATDVHALLPELEEDAAEAAAWHEEGYSIYVCETEPAQLDLLEIEIEGAILTLPWLGSGQVDQHHVEGENHPIELLWNPQGEADRAIARAWLDPRTDQPKCAGLPGVNWDEVGLPEAEVLTWLEGVYLNNHVIEDPASAVFIAALERVGGLDGGGASRK</sequence>
<dbReference type="Proteomes" id="UP000464507">
    <property type="component" value="Chromosome"/>
</dbReference>